<organism evidence="2 3">
    <name type="scientific">Acaulospora morrowiae</name>
    <dbReference type="NCBI Taxonomy" id="94023"/>
    <lineage>
        <taxon>Eukaryota</taxon>
        <taxon>Fungi</taxon>
        <taxon>Fungi incertae sedis</taxon>
        <taxon>Mucoromycota</taxon>
        <taxon>Glomeromycotina</taxon>
        <taxon>Glomeromycetes</taxon>
        <taxon>Diversisporales</taxon>
        <taxon>Acaulosporaceae</taxon>
        <taxon>Acaulospora</taxon>
    </lineage>
</organism>
<sequence>MEKPNTTDLFYYIKPREKETSQNSTGCHNLLSQGTSRSPSGTNGLKLNNHDLSSIYDRFVRPYKEKGVERDPTYLPYINMLPGKMNIVPDKMKVPDKSLKKLINKPRKYNEKYPPDKPLFDHKAIERNMLNLFKPGFIPGFDPAEFGLDEEKKIHSTSSQITSHNNNRSTINSSAQGNLLEMGGDEKSHEKKKKKKHKYDDYDGEKRKKHKHDKEHRKNSTDKKKRKKEKEKEKERVC</sequence>
<dbReference type="Proteomes" id="UP000789342">
    <property type="component" value="Unassembled WGS sequence"/>
</dbReference>
<gene>
    <name evidence="2" type="ORF">AMORRO_LOCUS1639</name>
</gene>
<name>A0A9N8Z3H9_9GLOM</name>
<feature type="compositionally biased region" description="Polar residues" evidence="1">
    <location>
        <begin position="156"/>
        <end position="177"/>
    </location>
</feature>
<feature type="compositionally biased region" description="Polar residues" evidence="1">
    <location>
        <begin position="21"/>
        <end position="45"/>
    </location>
</feature>
<reference evidence="2" key="1">
    <citation type="submission" date="2021-06" db="EMBL/GenBank/DDBJ databases">
        <authorList>
            <person name="Kallberg Y."/>
            <person name="Tangrot J."/>
            <person name="Rosling A."/>
        </authorList>
    </citation>
    <scope>NUCLEOTIDE SEQUENCE</scope>
    <source>
        <strain evidence="2">CL551</strain>
    </source>
</reference>
<dbReference type="OrthoDB" id="2160599at2759"/>
<dbReference type="EMBL" id="CAJVPV010000623">
    <property type="protein sequence ID" value="CAG8466201.1"/>
    <property type="molecule type" value="Genomic_DNA"/>
</dbReference>
<accession>A0A9N8Z3H9</accession>
<feature type="region of interest" description="Disordered" evidence="1">
    <location>
        <begin position="16"/>
        <end position="45"/>
    </location>
</feature>
<feature type="region of interest" description="Disordered" evidence="1">
    <location>
        <begin position="155"/>
        <end position="238"/>
    </location>
</feature>
<comment type="caution">
    <text evidence="2">The sequence shown here is derived from an EMBL/GenBank/DDBJ whole genome shotgun (WGS) entry which is preliminary data.</text>
</comment>
<proteinExistence type="predicted"/>
<dbReference type="AlphaFoldDB" id="A0A9N8Z3H9"/>
<evidence type="ECO:0000313" key="3">
    <source>
        <dbReference type="Proteomes" id="UP000789342"/>
    </source>
</evidence>
<evidence type="ECO:0000313" key="2">
    <source>
        <dbReference type="EMBL" id="CAG8466201.1"/>
    </source>
</evidence>
<keyword evidence="3" id="KW-1185">Reference proteome</keyword>
<evidence type="ECO:0000256" key="1">
    <source>
        <dbReference type="SAM" id="MobiDB-lite"/>
    </source>
</evidence>
<protein>
    <submittedName>
        <fullName evidence="2">787_t:CDS:1</fullName>
    </submittedName>
</protein>